<name>A0A8J6BLI8_ELECQ</name>
<sequence>MGHVHVLFTSTSWVPPHRIHHRVCVVCARIFRLFFFFCESLAKVPERSGNKSLSSPPGFCLRSPADEVMCQVGGASHAVSALLTEIKPNLDSCAYFVSLPAATPTNLDTL</sequence>
<evidence type="ECO:0000313" key="1">
    <source>
        <dbReference type="EMBL" id="KAG9465990.1"/>
    </source>
</evidence>
<evidence type="ECO:0000313" key="2">
    <source>
        <dbReference type="Proteomes" id="UP000770717"/>
    </source>
</evidence>
<protein>
    <submittedName>
        <fullName evidence="1">Uncharacterized protein</fullName>
    </submittedName>
</protein>
<proteinExistence type="predicted"/>
<organism evidence="1 2">
    <name type="scientific">Eleutherodactylus coqui</name>
    <name type="common">Puerto Rican coqui</name>
    <dbReference type="NCBI Taxonomy" id="57060"/>
    <lineage>
        <taxon>Eukaryota</taxon>
        <taxon>Metazoa</taxon>
        <taxon>Chordata</taxon>
        <taxon>Craniata</taxon>
        <taxon>Vertebrata</taxon>
        <taxon>Euteleostomi</taxon>
        <taxon>Amphibia</taxon>
        <taxon>Batrachia</taxon>
        <taxon>Anura</taxon>
        <taxon>Neobatrachia</taxon>
        <taxon>Hyloidea</taxon>
        <taxon>Eleutherodactylidae</taxon>
        <taxon>Eleutherodactylinae</taxon>
        <taxon>Eleutherodactylus</taxon>
        <taxon>Eleutherodactylus</taxon>
    </lineage>
</organism>
<keyword evidence="2" id="KW-1185">Reference proteome</keyword>
<reference evidence="1" key="1">
    <citation type="thesis" date="2020" institute="ProQuest LLC" country="789 East Eisenhower Parkway, Ann Arbor, MI, USA">
        <title>Comparative Genomics and Chromosome Evolution.</title>
        <authorList>
            <person name="Mudd A.B."/>
        </authorList>
    </citation>
    <scope>NUCLEOTIDE SEQUENCE</scope>
    <source>
        <strain evidence="1">HN-11 Male</strain>
        <tissue evidence="1">Kidney and liver</tissue>
    </source>
</reference>
<accession>A0A8J6BLI8</accession>
<dbReference type="Proteomes" id="UP000770717">
    <property type="component" value="Unassembled WGS sequence"/>
</dbReference>
<dbReference type="AlphaFoldDB" id="A0A8J6BLI8"/>
<gene>
    <name evidence="1" type="ORF">GDO78_017385</name>
</gene>
<comment type="caution">
    <text evidence="1">The sequence shown here is derived from an EMBL/GenBank/DDBJ whole genome shotgun (WGS) entry which is preliminary data.</text>
</comment>
<dbReference type="EMBL" id="WNTK01002476">
    <property type="protein sequence ID" value="KAG9465990.1"/>
    <property type="molecule type" value="Genomic_DNA"/>
</dbReference>